<feature type="domain" description="Fibronectin type-III" evidence="4">
    <location>
        <begin position="498"/>
        <end position="587"/>
    </location>
</feature>
<dbReference type="CDD" id="cd00063">
    <property type="entry name" value="FN3"/>
    <property type="match status" value="2"/>
</dbReference>
<dbReference type="Gene3D" id="2.130.10.10">
    <property type="entry name" value="YVTN repeat-like/Quinoprotein amine dehydrogenase"/>
    <property type="match status" value="1"/>
</dbReference>
<dbReference type="HOGENOM" id="CLU_357446_0_0_11"/>
<dbReference type="OrthoDB" id="3405767at2"/>
<evidence type="ECO:0000256" key="2">
    <source>
        <dbReference type="ARBA" id="ARBA00023326"/>
    </source>
</evidence>
<dbReference type="SMART" id="SM00060">
    <property type="entry name" value="FN3"/>
    <property type="match status" value="2"/>
</dbReference>
<dbReference type="PANTHER" id="PTHR46957">
    <property type="entry name" value="CYTOKINE RECEPTOR"/>
    <property type="match status" value="1"/>
</dbReference>
<reference evidence="5 6" key="2">
    <citation type="journal article" date="2010" name="Stand. Genomic Sci.">
        <title>Complete genome sequence of Kribbella flavida type strain (IFO 14399).</title>
        <authorList>
            <person name="Pukall R."/>
            <person name="Lapidus A."/>
            <person name="Glavina Del Rio T."/>
            <person name="Copeland A."/>
            <person name="Tice H."/>
            <person name="Cheng J.-F."/>
            <person name="Lucas S."/>
            <person name="Chen F."/>
            <person name="Nolan M."/>
            <person name="LaButti K."/>
            <person name="Pati A."/>
            <person name="Ivanova N."/>
            <person name="Mavrommatis K."/>
            <person name="Mikhailova N."/>
            <person name="Pitluck S."/>
            <person name="Bruce D."/>
            <person name="Goodwin L."/>
            <person name="Land M."/>
            <person name="Hauser L."/>
            <person name="Chang Y.-J."/>
            <person name="Jeffries C.D."/>
            <person name="Chen A."/>
            <person name="Palaniappan K."/>
            <person name="Chain P."/>
            <person name="Rohde M."/>
            <person name="Goeker M."/>
            <person name="Bristow J."/>
            <person name="Eisen J.A."/>
            <person name="Markowitz V."/>
            <person name="Hugenholtz P."/>
            <person name="Kyrpides N.C."/>
            <person name="Klenk H.-P."/>
            <person name="Brettin T."/>
        </authorList>
    </citation>
    <scope>NUCLEOTIDE SEQUENCE [LARGE SCALE GENOMIC DNA]</scope>
    <source>
        <strain evidence="6">DSM 17836 / JCM 10339 / NBRC 14399</strain>
    </source>
</reference>
<dbReference type="InterPro" id="IPR015943">
    <property type="entry name" value="WD40/YVTN_repeat-like_dom_sf"/>
</dbReference>
<evidence type="ECO:0000256" key="3">
    <source>
        <dbReference type="SAM" id="MobiDB-lite"/>
    </source>
</evidence>
<evidence type="ECO:0000313" key="6">
    <source>
        <dbReference type="Proteomes" id="UP000007967"/>
    </source>
</evidence>
<evidence type="ECO:0000256" key="1">
    <source>
        <dbReference type="ARBA" id="ARBA00023295"/>
    </source>
</evidence>
<reference evidence="6" key="1">
    <citation type="submission" date="2009-09" db="EMBL/GenBank/DDBJ databases">
        <title>The complete genome of Kribbella flavida DSM 17836.</title>
        <authorList>
            <consortium name="US DOE Joint Genome Institute (JGI-PGF)"/>
            <person name="Lucas S."/>
            <person name="Copeland A."/>
            <person name="Lapidus A."/>
            <person name="Glavina del Rio T."/>
            <person name="Dalin E."/>
            <person name="Tice H."/>
            <person name="Bruce D."/>
            <person name="Goodwin L."/>
            <person name="Pitluck S."/>
            <person name="Kyrpides N."/>
            <person name="Mavromatis K."/>
            <person name="Ivanova N."/>
            <person name="Saunders E."/>
            <person name="Brettin T."/>
            <person name="Detter J.C."/>
            <person name="Han C."/>
            <person name="Larimer F."/>
            <person name="Land M."/>
            <person name="Hauser L."/>
            <person name="Markowitz V."/>
            <person name="Cheng J.-F."/>
            <person name="Hugenholtz P."/>
            <person name="Woyke T."/>
            <person name="Wu D."/>
            <person name="Pukall R."/>
            <person name="Klenk H.-P."/>
            <person name="Eisen J.A."/>
        </authorList>
    </citation>
    <scope>NUCLEOTIDE SEQUENCE [LARGE SCALE GENOMIC DNA]</scope>
    <source>
        <strain evidence="6">DSM 17836 / JCM 10339 / NBRC 14399</strain>
    </source>
</reference>
<dbReference type="Proteomes" id="UP000007967">
    <property type="component" value="Chromosome"/>
</dbReference>
<dbReference type="SUPFAM" id="SSF63829">
    <property type="entry name" value="Calcium-dependent phosphotriesterase"/>
    <property type="match status" value="1"/>
</dbReference>
<dbReference type="eggNOG" id="COG4733">
    <property type="taxonomic scope" value="Bacteria"/>
</dbReference>
<feature type="region of interest" description="Disordered" evidence="3">
    <location>
        <begin position="332"/>
        <end position="356"/>
    </location>
</feature>
<protein>
    <submittedName>
        <fullName evidence="5">Fibronectin type III domain protein</fullName>
    </submittedName>
</protein>
<accession>D2PYM2</accession>
<dbReference type="PANTHER" id="PTHR46957:SF3">
    <property type="entry name" value="CYTOKINE RECEPTOR"/>
    <property type="match status" value="1"/>
</dbReference>
<dbReference type="STRING" id="479435.Kfla_0749"/>
<feature type="compositionally biased region" description="Pro residues" evidence="3">
    <location>
        <begin position="417"/>
        <end position="440"/>
    </location>
</feature>
<keyword evidence="6" id="KW-1185">Reference proteome</keyword>
<dbReference type="GO" id="GO:0016798">
    <property type="term" value="F:hydrolase activity, acting on glycosyl bonds"/>
    <property type="evidence" value="ECO:0007669"/>
    <property type="project" value="UniProtKB-KW"/>
</dbReference>
<feature type="region of interest" description="Disordered" evidence="3">
    <location>
        <begin position="1"/>
        <end position="23"/>
    </location>
</feature>
<dbReference type="GO" id="GO:0000272">
    <property type="term" value="P:polysaccharide catabolic process"/>
    <property type="evidence" value="ECO:0007669"/>
    <property type="project" value="UniProtKB-KW"/>
</dbReference>
<proteinExistence type="predicted"/>
<dbReference type="AlphaFoldDB" id="D2PYM2"/>
<feature type="compositionally biased region" description="Basic and acidic residues" evidence="3">
    <location>
        <begin position="10"/>
        <end position="23"/>
    </location>
</feature>
<dbReference type="InterPro" id="IPR003961">
    <property type="entry name" value="FN3_dom"/>
</dbReference>
<dbReference type="KEGG" id="kfl:Kfla_0749"/>
<feature type="domain" description="Fibronectin type-III" evidence="4">
    <location>
        <begin position="590"/>
        <end position="675"/>
    </location>
</feature>
<feature type="compositionally biased region" description="Basic and acidic residues" evidence="3">
    <location>
        <begin position="457"/>
        <end position="479"/>
    </location>
</feature>
<dbReference type="RefSeq" id="WP_012918424.1">
    <property type="nucleotide sequence ID" value="NC_013729.1"/>
</dbReference>
<name>D2PYM2_KRIFD</name>
<keyword evidence="2" id="KW-0624">Polysaccharide degradation</keyword>
<dbReference type="EMBL" id="CP001736">
    <property type="protein sequence ID" value="ADB29868.1"/>
    <property type="molecule type" value="Genomic_DNA"/>
</dbReference>
<dbReference type="InterPro" id="IPR050713">
    <property type="entry name" value="RTP_Phos/Ushers"/>
</dbReference>
<sequence length="784" mass="81726">MKPFTQMRRRLTERETGEPTRRSEVWRPRAALAAVVAGCVAVTGVAVAGAGSAAPGVEFSQSGRYVYNATLGKIFHVNGSTKNVDQQIPLPDAGPGTQVVESDENGYVLAEGRTFEFGKSTLEVADPQPAPANELPVGLEGGGAAFAIYRQAGRIVRFDDHPAVAAVGVPLGAPVVTSDGTVWVHRSDNGQLCLLPLDADRLACPAKVPAGHGGALSVLGEDQVVFVDTTAREVAAVDEGGLGRQVPLPVADLPSSAIVAANDVGGRLAIVDPQRNVLHLVGTSELTTGKPDPEPVRKPLRKGRYERIASTGASLALIDDSTDSLVTLDRNGTETSFRRIPPPTKQAKVDPKAKTGLYRGGDARLYVAGRSGEQVMVVDDTGDVTAVDTNAADRPAKPGGDPTPGDRPSSKPTQRPSTPPVKPSPPPVKPSPPPVKPSPPTTTTQRPDPPEQTNRPPQDRPTNRPQDRPGGDATTERPSGKPKRPTTPPVKPAVQASRPGAPRAVSGSAGESSVRVNWEAAAANGAAVTQYVVSWAGGSRTLSASARSFTVTGLTNGTGYTVTVRAVNRVGTGPASSTSRLVPTGGAADAPGNLQLTGGDARIAVSWSRPDLQGNRLLGYQVETAVTSTRVTSTRHTITGLKNGTTYRVSVRAVTTDSSGRQIYGRAVAKSIKLGSGVIEPRLTASRGASTSHGSGDDACEPPGCAYIRIVGTGLKPNTEYEFVPYTTKWQPSNGGADLRTEADGSILIDDRFATDASGQQVWVVATGPDGEKITSNKFNWGSR</sequence>
<dbReference type="SUPFAM" id="SSF49265">
    <property type="entry name" value="Fibronectin type III"/>
    <property type="match status" value="1"/>
</dbReference>
<keyword evidence="1" id="KW-0378">Hydrolase</keyword>
<dbReference type="Pfam" id="PF00041">
    <property type="entry name" value="fn3"/>
    <property type="match status" value="2"/>
</dbReference>
<dbReference type="InterPro" id="IPR013783">
    <property type="entry name" value="Ig-like_fold"/>
</dbReference>
<evidence type="ECO:0000313" key="5">
    <source>
        <dbReference type="EMBL" id="ADB29868.1"/>
    </source>
</evidence>
<organism evidence="5 6">
    <name type="scientific">Kribbella flavida (strain DSM 17836 / JCM 10339 / NBRC 14399)</name>
    <dbReference type="NCBI Taxonomy" id="479435"/>
    <lineage>
        <taxon>Bacteria</taxon>
        <taxon>Bacillati</taxon>
        <taxon>Actinomycetota</taxon>
        <taxon>Actinomycetes</taxon>
        <taxon>Propionibacteriales</taxon>
        <taxon>Kribbellaceae</taxon>
        <taxon>Kribbella</taxon>
    </lineage>
</organism>
<keyword evidence="1" id="KW-0326">Glycosidase</keyword>
<dbReference type="PROSITE" id="PS50853">
    <property type="entry name" value="FN3"/>
    <property type="match status" value="2"/>
</dbReference>
<keyword evidence="2" id="KW-0119">Carbohydrate metabolism</keyword>
<feature type="region of interest" description="Disordered" evidence="3">
    <location>
        <begin position="386"/>
        <end position="511"/>
    </location>
</feature>
<gene>
    <name evidence="5" type="ordered locus">Kfla_0749</name>
</gene>
<dbReference type="GO" id="GO:0016020">
    <property type="term" value="C:membrane"/>
    <property type="evidence" value="ECO:0007669"/>
    <property type="project" value="UniProtKB-SubCell"/>
</dbReference>
<dbReference type="InterPro" id="IPR036116">
    <property type="entry name" value="FN3_sf"/>
</dbReference>
<dbReference type="Gene3D" id="2.60.40.10">
    <property type="entry name" value="Immunoglobulins"/>
    <property type="match status" value="2"/>
</dbReference>
<evidence type="ECO:0000259" key="4">
    <source>
        <dbReference type="PROSITE" id="PS50853"/>
    </source>
</evidence>